<feature type="transmembrane region" description="Helical" evidence="1">
    <location>
        <begin position="90"/>
        <end position="111"/>
    </location>
</feature>
<dbReference type="InterPro" id="IPR005135">
    <property type="entry name" value="Endo/exonuclease/phosphatase"/>
</dbReference>
<feature type="transmembrane region" description="Helical" evidence="1">
    <location>
        <begin position="63"/>
        <end position="83"/>
    </location>
</feature>
<dbReference type="Gene3D" id="3.60.10.10">
    <property type="entry name" value="Endonuclease/exonuclease/phosphatase"/>
    <property type="match status" value="1"/>
</dbReference>
<name>A9WQV6_RENSM</name>
<dbReference type="eggNOG" id="COG3568">
    <property type="taxonomic scope" value="Bacteria"/>
</dbReference>
<evidence type="ECO:0000259" key="2">
    <source>
        <dbReference type="Pfam" id="PF03372"/>
    </source>
</evidence>
<evidence type="ECO:0000313" key="3">
    <source>
        <dbReference type="EMBL" id="ABY23629.1"/>
    </source>
</evidence>
<keyword evidence="1" id="KW-0812">Transmembrane</keyword>
<dbReference type="SUPFAM" id="SSF56219">
    <property type="entry name" value="DNase I-like"/>
    <property type="match status" value="1"/>
</dbReference>
<reference evidence="4" key="1">
    <citation type="journal article" date="2008" name="J. Bacteriol.">
        <title>Genome sequence of the fish pathogen Renibacterium salmoninarum suggests reductive evolution away from an environmental Arthrobacter ancestor.</title>
        <authorList>
            <person name="Wiens G.D."/>
            <person name="Rockey D.D."/>
            <person name="Wu Z."/>
            <person name="Chang J."/>
            <person name="Levy R."/>
            <person name="Crane S."/>
            <person name="Chen D.S."/>
            <person name="Capri G.R."/>
            <person name="Burnett J.R."/>
            <person name="Sudheesh P.S."/>
            <person name="Schipma M.J."/>
            <person name="Burd H."/>
            <person name="Bhattacharyya A."/>
            <person name="Rhodes L.D."/>
            <person name="Kaul R."/>
            <person name="Strom M.S."/>
        </authorList>
    </citation>
    <scope>NUCLEOTIDE SEQUENCE [LARGE SCALE GENOMIC DNA]</scope>
    <source>
        <strain evidence="4">ATCC 33209 / DSM 20767 / JCM 11484 / NBRC 15589 / NCIMB 2235</strain>
    </source>
</reference>
<dbReference type="AlphaFoldDB" id="A9WQV6"/>
<dbReference type="HOGENOM" id="CLU_058628_0_0_11"/>
<dbReference type="Pfam" id="PF03372">
    <property type="entry name" value="Exo_endo_phos"/>
    <property type="match status" value="1"/>
</dbReference>
<proteinExistence type="predicted"/>
<dbReference type="Proteomes" id="UP000002007">
    <property type="component" value="Chromosome"/>
</dbReference>
<feature type="transmembrane region" description="Helical" evidence="1">
    <location>
        <begin position="33"/>
        <end position="51"/>
    </location>
</feature>
<accession>A9WQV6</accession>
<feature type="domain" description="Endonuclease/exonuclease/phosphatase" evidence="2">
    <location>
        <begin position="148"/>
        <end position="322"/>
    </location>
</feature>
<evidence type="ECO:0000313" key="4">
    <source>
        <dbReference type="Proteomes" id="UP000002007"/>
    </source>
</evidence>
<gene>
    <name evidence="3" type="ordered locus">RSal33209_1896</name>
</gene>
<dbReference type="InterPro" id="IPR036691">
    <property type="entry name" value="Endo/exonu/phosph_ase_sf"/>
</dbReference>
<protein>
    <submittedName>
        <fullName evidence="3">Hypothetical membrane protein</fullName>
    </submittedName>
</protein>
<dbReference type="STRING" id="288705.RSal33209_1896"/>
<dbReference type="GO" id="GO:0003824">
    <property type="term" value="F:catalytic activity"/>
    <property type="evidence" value="ECO:0007669"/>
    <property type="project" value="InterPro"/>
</dbReference>
<dbReference type="EMBL" id="CP000910">
    <property type="protein sequence ID" value="ABY23629.1"/>
    <property type="molecule type" value="Genomic_DNA"/>
</dbReference>
<keyword evidence="4" id="KW-1185">Reference proteome</keyword>
<organism evidence="3 4">
    <name type="scientific">Renibacterium salmoninarum (strain ATCC 33209 / DSM 20767 / JCM 11484 / NBRC 15589 / NCIMB 2235)</name>
    <dbReference type="NCBI Taxonomy" id="288705"/>
    <lineage>
        <taxon>Bacteria</taxon>
        <taxon>Bacillati</taxon>
        <taxon>Actinomycetota</taxon>
        <taxon>Actinomycetes</taxon>
        <taxon>Micrococcales</taxon>
        <taxon>Micrococcaceae</taxon>
        <taxon>Renibacterium</taxon>
    </lineage>
</organism>
<dbReference type="KEGG" id="rsa:RSal33209_1896"/>
<keyword evidence="1" id="KW-0472">Membrane</keyword>
<sequence length="331" mass="35810">MMDTVTLPRLYLDEDNHPRPSQTSQRRRSIRPVSAVLTIITSLPLAAFLFWHRQLPDAGGLTMALESFLPWLGLLSLPLLISAVRSRSGLAWLAWLTPVVIWCVLFIPAMLPRTQAAPATGQSFTLSVATQNVQASTVPMASGSALMAQSADLVALQELSPGKIPQNAEQIYPCQDAGGTVALLSKYPVLESSRLELGGVAWSRALHATVQTPGGELSIYVVHAASVRLGEHADRDVMLSNLDRIISQDKSSRIMVLGDFNAASTDRALAGFQDKFIESLPDSGGLGFTWPSSFPVTRPDHIFSKGLETKSSKVLEQAGSDHRGLQSTLTW</sequence>
<keyword evidence="1" id="KW-1133">Transmembrane helix</keyword>
<evidence type="ECO:0000256" key="1">
    <source>
        <dbReference type="SAM" id="Phobius"/>
    </source>
</evidence>